<evidence type="ECO:0000313" key="2">
    <source>
        <dbReference type="Proteomes" id="UP001320702"/>
    </source>
</evidence>
<dbReference type="RefSeq" id="WP_260276804.1">
    <property type="nucleotide sequence ID" value="NZ_JANAVZ010000004.1"/>
</dbReference>
<organism evidence="1 2">
    <name type="scientific">Paracoccus maritimus</name>
    <dbReference type="NCBI Taxonomy" id="2933292"/>
    <lineage>
        <taxon>Bacteria</taxon>
        <taxon>Pseudomonadati</taxon>
        <taxon>Pseudomonadota</taxon>
        <taxon>Alphaproteobacteria</taxon>
        <taxon>Rhodobacterales</taxon>
        <taxon>Paracoccaceae</taxon>
        <taxon>Paracoccus</taxon>
    </lineage>
</organism>
<evidence type="ECO:0000313" key="1">
    <source>
        <dbReference type="EMBL" id="MCT4332924.1"/>
    </source>
</evidence>
<protein>
    <submittedName>
        <fullName evidence="1">Glycolipid-binding domain-containing protein</fullName>
    </submittedName>
</protein>
<dbReference type="SUPFAM" id="SSF159275">
    <property type="entry name" value="PA1994-like"/>
    <property type="match status" value="1"/>
</dbReference>
<sequence>MSRQMILWRRLDMPGHDACALHLDAGQWHLQGAAVWRDRRGPARIGYDVICDQDWVARSARLQGNVGGRAISLSIRRGSGGEWRANGDEVPDSHRLADLDLGFTPATNTIPLNRLRPDGGGDSAALWLDDGDWTLKPLHQGYRLAPDGTWCYRSAETDFQTTLTVNRHGFVTDYPGLWTQED</sequence>
<keyword evidence="2" id="KW-1185">Reference proteome</keyword>
<accession>A0ABT2KAC3</accession>
<dbReference type="Proteomes" id="UP001320702">
    <property type="component" value="Unassembled WGS sequence"/>
</dbReference>
<name>A0ABT2KAC3_9RHOB</name>
<dbReference type="Pfam" id="PF06475">
    <property type="entry name" value="Glycolipid_bind"/>
    <property type="match status" value="1"/>
</dbReference>
<comment type="caution">
    <text evidence="1">The sequence shown here is derived from an EMBL/GenBank/DDBJ whole genome shotgun (WGS) entry which is preliminary data.</text>
</comment>
<gene>
    <name evidence="1" type="ORF">MU516_08580</name>
</gene>
<proteinExistence type="predicted"/>
<dbReference type="InterPro" id="IPR009467">
    <property type="entry name" value="Glycolipid-bd_prot_put"/>
</dbReference>
<dbReference type="EMBL" id="JANAVZ010000004">
    <property type="protein sequence ID" value="MCT4332924.1"/>
    <property type="molecule type" value="Genomic_DNA"/>
</dbReference>
<reference evidence="1 2" key="1">
    <citation type="submission" date="2022-04" db="EMBL/GenBank/DDBJ databases">
        <title>Paracoccus sp. YLB-12 draft genome sequence.</title>
        <authorList>
            <person name="Yu L."/>
        </authorList>
    </citation>
    <scope>NUCLEOTIDE SEQUENCE [LARGE SCALE GENOMIC DNA]</scope>
    <source>
        <strain evidence="1 2">YLB-12</strain>
    </source>
</reference>